<keyword evidence="2" id="KW-1185">Reference proteome</keyword>
<dbReference type="RefSeq" id="WP_108179436.1">
    <property type="nucleotide sequence ID" value="NZ_PZZL01000016.1"/>
</dbReference>
<dbReference type="InterPro" id="IPR031325">
    <property type="entry name" value="RHS_repeat"/>
</dbReference>
<evidence type="ECO:0000313" key="2">
    <source>
        <dbReference type="Proteomes" id="UP000241808"/>
    </source>
</evidence>
<dbReference type="PANTHER" id="PTHR32305:SF15">
    <property type="entry name" value="PROTEIN RHSA-RELATED"/>
    <property type="match status" value="1"/>
</dbReference>
<proteinExistence type="predicted"/>
<dbReference type="OrthoDB" id="6057489at2"/>
<organism evidence="1 2">
    <name type="scientific">Phreatobacter oligotrophus</name>
    <dbReference type="NCBI Taxonomy" id="1122261"/>
    <lineage>
        <taxon>Bacteria</taxon>
        <taxon>Pseudomonadati</taxon>
        <taxon>Pseudomonadota</taxon>
        <taxon>Alphaproteobacteria</taxon>
        <taxon>Hyphomicrobiales</taxon>
        <taxon>Phreatobacteraceae</taxon>
        <taxon>Phreatobacter</taxon>
    </lineage>
</organism>
<gene>
    <name evidence="1" type="ORF">C8P69_11619</name>
</gene>
<dbReference type="Proteomes" id="UP000241808">
    <property type="component" value="Unassembled WGS sequence"/>
</dbReference>
<dbReference type="AlphaFoldDB" id="A0A2T4YX14"/>
<comment type="caution">
    <text evidence="1">The sequence shown here is derived from an EMBL/GenBank/DDBJ whole genome shotgun (WGS) entry which is preliminary data.</text>
</comment>
<dbReference type="Pfam" id="PF05593">
    <property type="entry name" value="RHS_repeat"/>
    <property type="match status" value="1"/>
</dbReference>
<sequence>MGSITATRFKDSGGTIVRSQSQTFDELGRLIQIVGANSQTMALANDKVGNLTATTEPRSGVYGYAYDPLLRLIRETNEDGGQVNLTLNGRDLITTYSDRRSLQTTYVRNGFGEVIREVSRDRGTITTTVNALERLAIRTTANVTPAGTTYFAYDLSGKVLIEANGSNGGTVREYVWFDEMPLAIVANVDTTSPQLLHIHFDHLDRPIMLTNGSRANVWEAVYRPFGEVHAITGTATQNLRFPGQYFLFETGLPHKWHRTPRRLRWRLH</sequence>
<accession>A0A2T4YX14</accession>
<evidence type="ECO:0000313" key="1">
    <source>
        <dbReference type="EMBL" id="PTM49905.1"/>
    </source>
</evidence>
<reference evidence="1 2" key="1">
    <citation type="submission" date="2018-04" db="EMBL/GenBank/DDBJ databases">
        <title>Genomic Encyclopedia of Archaeal and Bacterial Type Strains, Phase II (KMG-II): from individual species to whole genera.</title>
        <authorList>
            <person name="Goeker M."/>
        </authorList>
    </citation>
    <scope>NUCLEOTIDE SEQUENCE [LARGE SCALE GENOMIC DNA]</scope>
    <source>
        <strain evidence="1 2">DSM 25521</strain>
    </source>
</reference>
<dbReference type="NCBIfam" id="TIGR01643">
    <property type="entry name" value="YD_repeat_2x"/>
    <property type="match status" value="1"/>
</dbReference>
<dbReference type="EMBL" id="PZZL01000016">
    <property type="protein sequence ID" value="PTM49905.1"/>
    <property type="molecule type" value="Genomic_DNA"/>
</dbReference>
<dbReference type="Gene3D" id="2.180.10.10">
    <property type="entry name" value="RHS repeat-associated core"/>
    <property type="match status" value="1"/>
</dbReference>
<dbReference type="PANTHER" id="PTHR32305">
    <property type="match status" value="1"/>
</dbReference>
<dbReference type="InterPro" id="IPR050708">
    <property type="entry name" value="T6SS_VgrG/RHS"/>
</dbReference>
<protein>
    <submittedName>
        <fullName evidence="1">YD repeat-containing protein</fullName>
    </submittedName>
</protein>
<name>A0A2T4YX14_9HYPH</name>
<dbReference type="InterPro" id="IPR006530">
    <property type="entry name" value="YD"/>
</dbReference>